<dbReference type="EMBL" id="AP005468">
    <property type="protein sequence ID" value="BAD61993.1"/>
    <property type="molecule type" value="Genomic_DNA"/>
</dbReference>
<accession>Q5Z5U7</accession>
<gene>
    <name evidence="1" type="primary">OSJNBa0020P04.28</name>
</gene>
<protein>
    <submittedName>
        <fullName evidence="1">HGWP repeat containing protein-like</fullName>
    </submittedName>
</protein>
<organism evidence="1 2">
    <name type="scientific">Oryza sativa subsp. japonica</name>
    <name type="common">Rice</name>
    <dbReference type="NCBI Taxonomy" id="39947"/>
    <lineage>
        <taxon>Eukaryota</taxon>
        <taxon>Viridiplantae</taxon>
        <taxon>Streptophyta</taxon>
        <taxon>Embryophyta</taxon>
        <taxon>Tracheophyta</taxon>
        <taxon>Spermatophyta</taxon>
        <taxon>Magnoliopsida</taxon>
        <taxon>Liliopsida</taxon>
        <taxon>Poales</taxon>
        <taxon>Poaceae</taxon>
        <taxon>BOP clade</taxon>
        <taxon>Oryzoideae</taxon>
        <taxon>Oryzeae</taxon>
        <taxon>Oryzinae</taxon>
        <taxon>Oryza</taxon>
        <taxon>Oryza sativa</taxon>
    </lineage>
</organism>
<dbReference type="AlphaFoldDB" id="Q5Z5U7"/>
<evidence type="ECO:0000313" key="1">
    <source>
        <dbReference type="EMBL" id="BAD61993.1"/>
    </source>
</evidence>
<name>Q5Z5U7_ORYSJ</name>
<reference evidence="2" key="2">
    <citation type="journal article" date="2008" name="Nucleic Acids Res.">
        <title>The rice annotation project database (RAP-DB): 2008 update.</title>
        <authorList>
            <consortium name="The rice annotation project (RAP)"/>
        </authorList>
    </citation>
    <scope>GENOME REANNOTATION</scope>
    <source>
        <strain evidence="2">cv. Nipponbare</strain>
    </source>
</reference>
<sequence>MDIIVFHRRLVMPSPTDAFIFTTARLHYRFASVAADSCSLHYGNATLSSWWSDFIFIIFGTGKLYCCYFASFATSPTTTSL</sequence>
<dbReference type="Proteomes" id="UP000000763">
    <property type="component" value="Chromosome 6"/>
</dbReference>
<reference evidence="2" key="1">
    <citation type="journal article" date="2005" name="Nature">
        <title>The map-based sequence of the rice genome.</title>
        <authorList>
            <consortium name="International rice genome sequencing project (IRGSP)"/>
            <person name="Matsumoto T."/>
            <person name="Wu J."/>
            <person name="Kanamori H."/>
            <person name="Katayose Y."/>
            <person name="Fujisawa M."/>
            <person name="Namiki N."/>
            <person name="Mizuno H."/>
            <person name="Yamamoto K."/>
            <person name="Antonio B.A."/>
            <person name="Baba T."/>
            <person name="Sakata K."/>
            <person name="Nagamura Y."/>
            <person name="Aoki H."/>
            <person name="Arikawa K."/>
            <person name="Arita K."/>
            <person name="Bito T."/>
            <person name="Chiden Y."/>
            <person name="Fujitsuka N."/>
            <person name="Fukunaka R."/>
            <person name="Hamada M."/>
            <person name="Harada C."/>
            <person name="Hayashi A."/>
            <person name="Hijishita S."/>
            <person name="Honda M."/>
            <person name="Hosokawa S."/>
            <person name="Ichikawa Y."/>
            <person name="Idonuma A."/>
            <person name="Iijima M."/>
            <person name="Ikeda M."/>
            <person name="Ikeno M."/>
            <person name="Ito K."/>
            <person name="Ito S."/>
            <person name="Ito T."/>
            <person name="Ito Y."/>
            <person name="Ito Y."/>
            <person name="Iwabuchi A."/>
            <person name="Kamiya K."/>
            <person name="Karasawa W."/>
            <person name="Kurita K."/>
            <person name="Katagiri S."/>
            <person name="Kikuta A."/>
            <person name="Kobayashi H."/>
            <person name="Kobayashi N."/>
            <person name="Machita K."/>
            <person name="Maehara T."/>
            <person name="Masukawa M."/>
            <person name="Mizubayashi T."/>
            <person name="Mukai Y."/>
            <person name="Nagasaki H."/>
            <person name="Nagata Y."/>
            <person name="Naito S."/>
            <person name="Nakashima M."/>
            <person name="Nakama Y."/>
            <person name="Nakamichi Y."/>
            <person name="Nakamura M."/>
            <person name="Meguro A."/>
            <person name="Negishi M."/>
            <person name="Ohta I."/>
            <person name="Ohta T."/>
            <person name="Okamoto M."/>
            <person name="Ono N."/>
            <person name="Saji S."/>
            <person name="Sakaguchi M."/>
            <person name="Sakai K."/>
            <person name="Shibata M."/>
            <person name="Shimokawa T."/>
            <person name="Song J."/>
            <person name="Takazaki Y."/>
            <person name="Terasawa K."/>
            <person name="Tsugane M."/>
            <person name="Tsuji K."/>
            <person name="Ueda S."/>
            <person name="Waki K."/>
            <person name="Yamagata H."/>
            <person name="Yamamoto M."/>
            <person name="Yamamoto S."/>
            <person name="Yamane H."/>
            <person name="Yoshiki S."/>
            <person name="Yoshihara R."/>
            <person name="Yukawa K."/>
            <person name="Zhong H."/>
            <person name="Yano M."/>
            <person name="Yuan Q."/>
            <person name="Ouyang S."/>
            <person name="Liu J."/>
            <person name="Jones K.M."/>
            <person name="Gansberger K."/>
            <person name="Moffat K."/>
            <person name="Hill J."/>
            <person name="Bera J."/>
            <person name="Fadrosh D."/>
            <person name="Jin S."/>
            <person name="Johri S."/>
            <person name="Kim M."/>
            <person name="Overton L."/>
            <person name="Reardon M."/>
            <person name="Tsitrin T."/>
            <person name="Vuong H."/>
            <person name="Weaver B."/>
            <person name="Ciecko A."/>
            <person name="Tallon L."/>
            <person name="Jackson J."/>
            <person name="Pai G."/>
            <person name="Aken S.V."/>
            <person name="Utterback T."/>
            <person name="Reidmuller S."/>
            <person name="Feldblyum T."/>
            <person name="Hsiao J."/>
            <person name="Zismann V."/>
            <person name="Iobst S."/>
            <person name="de Vazeille A.R."/>
            <person name="Buell C.R."/>
            <person name="Ying K."/>
            <person name="Li Y."/>
            <person name="Lu T."/>
            <person name="Huang Y."/>
            <person name="Zhao Q."/>
            <person name="Feng Q."/>
            <person name="Zhang L."/>
            <person name="Zhu J."/>
            <person name="Weng Q."/>
            <person name="Mu J."/>
            <person name="Lu Y."/>
            <person name="Fan D."/>
            <person name="Liu Y."/>
            <person name="Guan J."/>
            <person name="Zhang Y."/>
            <person name="Yu S."/>
            <person name="Liu X."/>
            <person name="Zhang Y."/>
            <person name="Hong G."/>
            <person name="Han B."/>
            <person name="Choisne N."/>
            <person name="Demange N."/>
            <person name="Orjeda G."/>
            <person name="Samain S."/>
            <person name="Cattolico L."/>
            <person name="Pelletier E."/>
            <person name="Couloux A."/>
            <person name="Segurens B."/>
            <person name="Wincker P."/>
            <person name="D'Hont A."/>
            <person name="Scarpelli C."/>
            <person name="Weissenbach J."/>
            <person name="Salanoubat M."/>
            <person name="Quetier F."/>
            <person name="Yu Y."/>
            <person name="Kim H.R."/>
            <person name="Rambo T."/>
            <person name="Currie J."/>
            <person name="Collura K."/>
            <person name="Luo M."/>
            <person name="Yang T."/>
            <person name="Ammiraju J.S.S."/>
            <person name="Engler F."/>
            <person name="Soderlund C."/>
            <person name="Wing R.A."/>
            <person name="Palmer L.E."/>
            <person name="de la Bastide M."/>
            <person name="Spiegel L."/>
            <person name="Nascimento L."/>
            <person name="Zutavern T."/>
            <person name="O'Shaughnessy A."/>
            <person name="Dike S."/>
            <person name="Dedhia N."/>
            <person name="Preston R."/>
            <person name="Balija V."/>
            <person name="McCombie W.R."/>
            <person name="Chow T."/>
            <person name="Chen H."/>
            <person name="Chung M."/>
            <person name="Chen C."/>
            <person name="Shaw J."/>
            <person name="Wu H."/>
            <person name="Hsiao K."/>
            <person name="Chao Y."/>
            <person name="Chu M."/>
            <person name="Cheng C."/>
            <person name="Hour A."/>
            <person name="Lee P."/>
            <person name="Lin S."/>
            <person name="Lin Y."/>
            <person name="Liou J."/>
            <person name="Liu S."/>
            <person name="Hsing Y."/>
            <person name="Raghuvanshi S."/>
            <person name="Mohanty A."/>
            <person name="Bharti A.K."/>
            <person name="Gaur A."/>
            <person name="Gupta V."/>
            <person name="Kumar D."/>
            <person name="Ravi V."/>
            <person name="Vij S."/>
            <person name="Kapur A."/>
            <person name="Khurana P."/>
            <person name="Khurana P."/>
            <person name="Khurana J.P."/>
            <person name="Tyagi A.K."/>
            <person name="Gaikwad K."/>
            <person name="Singh A."/>
            <person name="Dalal V."/>
            <person name="Srivastava S."/>
            <person name="Dixit A."/>
            <person name="Pal A.K."/>
            <person name="Ghazi I.A."/>
            <person name="Yadav M."/>
            <person name="Pandit A."/>
            <person name="Bhargava A."/>
            <person name="Sureshbabu K."/>
            <person name="Batra K."/>
            <person name="Sharma T.R."/>
            <person name="Mohapatra T."/>
            <person name="Singh N.K."/>
            <person name="Messing J."/>
            <person name="Nelson A.B."/>
            <person name="Fuks G."/>
            <person name="Kavchok S."/>
            <person name="Keizer G."/>
            <person name="Linton E."/>
            <person name="Llaca V."/>
            <person name="Song R."/>
            <person name="Tanyolac B."/>
            <person name="Young S."/>
            <person name="Ho-Il K."/>
            <person name="Hahn J.H."/>
            <person name="Sangsakoo G."/>
            <person name="Vanavichit A."/>
            <person name="de Mattos Luiz.A.T."/>
            <person name="Zimmer P.D."/>
            <person name="Malone G."/>
            <person name="Dellagostin O."/>
            <person name="de Oliveira A.C."/>
            <person name="Bevan M."/>
            <person name="Bancroft I."/>
            <person name="Minx P."/>
            <person name="Cordum H."/>
            <person name="Wilson R."/>
            <person name="Cheng Z."/>
            <person name="Jin W."/>
            <person name="Jiang J."/>
            <person name="Leong S.A."/>
            <person name="Iwama H."/>
            <person name="Gojobori T."/>
            <person name="Itoh T."/>
            <person name="Niimura Y."/>
            <person name="Fujii Y."/>
            <person name="Habara T."/>
            <person name="Sakai H."/>
            <person name="Sato Y."/>
            <person name="Wilson G."/>
            <person name="Kumar K."/>
            <person name="McCouch S."/>
            <person name="Juretic N."/>
            <person name="Hoen D."/>
            <person name="Wright S."/>
            <person name="Bruskiewich R."/>
            <person name="Bureau T."/>
            <person name="Miyao A."/>
            <person name="Hirochika H."/>
            <person name="Nishikawa T."/>
            <person name="Kadowaki K."/>
            <person name="Sugiura M."/>
            <person name="Burr B."/>
            <person name="Sasaki T."/>
        </authorList>
    </citation>
    <scope>NUCLEOTIDE SEQUENCE [LARGE SCALE GENOMIC DNA]</scope>
    <source>
        <strain evidence="2">cv. Nipponbare</strain>
    </source>
</reference>
<proteinExistence type="predicted"/>
<evidence type="ECO:0000313" key="2">
    <source>
        <dbReference type="Proteomes" id="UP000000763"/>
    </source>
</evidence>